<accession>A0ABW3CFM4</accession>
<name>A0ABW3CFM4_9ACTN</name>
<organism evidence="2 3">
    <name type="scientific">Actinomadura adrarensis</name>
    <dbReference type="NCBI Taxonomy" id="1819600"/>
    <lineage>
        <taxon>Bacteria</taxon>
        <taxon>Bacillati</taxon>
        <taxon>Actinomycetota</taxon>
        <taxon>Actinomycetes</taxon>
        <taxon>Streptosporangiales</taxon>
        <taxon>Thermomonosporaceae</taxon>
        <taxon>Actinomadura</taxon>
    </lineage>
</organism>
<feature type="non-terminal residue" evidence="2">
    <location>
        <position position="1"/>
    </location>
</feature>
<reference evidence="3" key="1">
    <citation type="journal article" date="2019" name="Int. J. Syst. Evol. Microbiol.">
        <title>The Global Catalogue of Microorganisms (GCM) 10K type strain sequencing project: providing services to taxonomists for standard genome sequencing and annotation.</title>
        <authorList>
            <consortium name="The Broad Institute Genomics Platform"/>
            <consortium name="The Broad Institute Genome Sequencing Center for Infectious Disease"/>
            <person name="Wu L."/>
            <person name="Ma J."/>
        </authorList>
    </citation>
    <scope>NUCLEOTIDE SEQUENCE [LARGE SCALE GENOMIC DNA]</scope>
    <source>
        <strain evidence="3">JCM 31696</strain>
    </source>
</reference>
<dbReference type="EMBL" id="JBHTIR010001888">
    <property type="protein sequence ID" value="MFD0853103.1"/>
    <property type="molecule type" value="Genomic_DNA"/>
</dbReference>
<evidence type="ECO:0000313" key="3">
    <source>
        <dbReference type="Proteomes" id="UP001597083"/>
    </source>
</evidence>
<dbReference type="Proteomes" id="UP001597083">
    <property type="component" value="Unassembled WGS sequence"/>
</dbReference>
<keyword evidence="3" id="KW-1185">Reference proteome</keyword>
<protein>
    <submittedName>
        <fullName evidence="2">Uncharacterized protein</fullName>
    </submittedName>
</protein>
<evidence type="ECO:0000256" key="1">
    <source>
        <dbReference type="SAM" id="MobiDB-lite"/>
    </source>
</evidence>
<comment type="caution">
    <text evidence="2">The sequence shown here is derived from an EMBL/GenBank/DDBJ whole genome shotgun (WGS) entry which is preliminary data.</text>
</comment>
<gene>
    <name evidence="2" type="ORF">ACFQ07_12760</name>
</gene>
<feature type="region of interest" description="Disordered" evidence="1">
    <location>
        <begin position="1"/>
        <end position="99"/>
    </location>
</feature>
<feature type="compositionally biased region" description="Acidic residues" evidence="1">
    <location>
        <begin position="7"/>
        <end position="30"/>
    </location>
</feature>
<proteinExistence type="predicted"/>
<feature type="compositionally biased region" description="Basic and acidic residues" evidence="1">
    <location>
        <begin position="48"/>
        <end position="62"/>
    </location>
</feature>
<evidence type="ECO:0000313" key="2">
    <source>
        <dbReference type="EMBL" id="MFD0853103.1"/>
    </source>
</evidence>
<sequence>EPRPEFDPEPEPEPEPGFDAEAEAEPEVPEVEYVPEPTADSEYWVLVRPEHAESGSREEKEAAAGLPGGAEQEYVPEPDDEPGPSLKERLPFYRRRARS</sequence>